<evidence type="ECO:0000259" key="9">
    <source>
        <dbReference type="Pfam" id="PF09335"/>
    </source>
</evidence>
<dbReference type="PANTHER" id="PTHR30353:SF15">
    <property type="entry name" value="INNER MEMBRANE PROTEIN YABI"/>
    <property type="match status" value="1"/>
</dbReference>
<evidence type="ECO:0000256" key="4">
    <source>
        <dbReference type="ARBA" id="ARBA00022692"/>
    </source>
</evidence>
<feature type="transmembrane region" description="Helical" evidence="7">
    <location>
        <begin position="53"/>
        <end position="73"/>
    </location>
</feature>
<proteinExistence type="inferred from homology"/>
<feature type="transmembrane region" description="Helical" evidence="7">
    <location>
        <begin position="12"/>
        <end position="32"/>
    </location>
</feature>
<feature type="transmembrane region" description="Helical" evidence="7">
    <location>
        <begin position="108"/>
        <end position="126"/>
    </location>
</feature>
<name>A0A917ZXL6_9ACTN</name>
<feature type="transmembrane region" description="Helical" evidence="7">
    <location>
        <begin position="138"/>
        <end position="161"/>
    </location>
</feature>
<dbReference type="AlphaFoldDB" id="A0A917ZXL6"/>
<feature type="region of interest" description="Disordered" evidence="8">
    <location>
        <begin position="214"/>
        <end position="233"/>
    </location>
</feature>
<comment type="similarity">
    <text evidence="2 7">Belongs to the DedA family.</text>
</comment>
<dbReference type="Pfam" id="PF09335">
    <property type="entry name" value="VTT_dom"/>
    <property type="match status" value="1"/>
</dbReference>
<keyword evidence="5 7" id="KW-1133">Transmembrane helix</keyword>
<evidence type="ECO:0000313" key="10">
    <source>
        <dbReference type="EMBL" id="GGO95869.1"/>
    </source>
</evidence>
<evidence type="ECO:0000313" key="11">
    <source>
        <dbReference type="Proteomes" id="UP000641932"/>
    </source>
</evidence>
<keyword evidence="3 7" id="KW-1003">Cell membrane</keyword>
<comment type="subcellular location">
    <subcellularLocation>
        <location evidence="1 7">Cell membrane</location>
        <topology evidence="1 7">Multi-pass membrane protein</topology>
    </subcellularLocation>
</comment>
<feature type="transmembrane region" description="Helical" evidence="7">
    <location>
        <begin position="173"/>
        <end position="192"/>
    </location>
</feature>
<accession>A0A917ZXL6</accession>
<keyword evidence="4 7" id="KW-0812">Transmembrane</keyword>
<evidence type="ECO:0000256" key="2">
    <source>
        <dbReference type="ARBA" id="ARBA00010792"/>
    </source>
</evidence>
<evidence type="ECO:0000256" key="8">
    <source>
        <dbReference type="SAM" id="MobiDB-lite"/>
    </source>
</evidence>
<dbReference type="InterPro" id="IPR032818">
    <property type="entry name" value="DedA-like"/>
</dbReference>
<dbReference type="GO" id="GO:0005886">
    <property type="term" value="C:plasma membrane"/>
    <property type="evidence" value="ECO:0007669"/>
    <property type="project" value="UniProtKB-SubCell"/>
</dbReference>
<evidence type="ECO:0000256" key="6">
    <source>
        <dbReference type="ARBA" id="ARBA00023136"/>
    </source>
</evidence>
<reference evidence="10" key="2">
    <citation type="submission" date="2020-09" db="EMBL/GenBank/DDBJ databases">
        <authorList>
            <person name="Sun Q."/>
            <person name="Zhou Y."/>
        </authorList>
    </citation>
    <scope>NUCLEOTIDE SEQUENCE</scope>
    <source>
        <strain evidence="10">CGMCC 4.7201</strain>
    </source>
</reference>
<evidence type="ECO:0000256" key="5">
    <source>
        <dbReference type="ARBA" id="ARBA00022989"/>
    </source>
</evidence>
<keyword evidence="6 7" id="KW-0472">Membrane</keyword>
<evidence type="ECO:0000256" key="3">
    <source>
        <dbReference type="ARBA" id="ARBA00022475"/>
    </source>
</evidence>
<feature type="region of interest" description="Disordered" evidence="8">
    <location>
        <begin position="280"/>
        <end position="299"/>
    </location>
</feature>
<keyword evidence="11" id="KW-1185">Reference proteome</keyword>
<evidence type="ECO:0000256" key="7">
    <source>
        <dbReference type="RuleBase" id="RU367016"/>
    </source>
</evidence>
<protein>
    <recommendedName>
        <fullName evidence="9">VTT domain-containing protein</fullName>
    </recommendedName>
</protein>
<dbReference type="EMBL" id="BMMS01000027">
    <property type="protein sequence ID" value="GGO95869.1"/>
    <property type="molecule type" value="Genomic_DNA"/>
</dbReference>
<evidence type="ECO:0000256" key="1">
    <source>
        <dbReference type="ARBA" id="ARBA00004651"/>
    </source>
</evidence>
<organism evidence="10 11">
    <name type="scientific">Wenjunlia tyrosinilytica</name>
    <dbReference type="NCBI Taxonomy" id="1544741"/>
    <lineage>
        <taxon>Bacteria</taxon>
        <taxon>Bacillati</taxon>
        <taxon>Actinomycetota</taxon>
        <taxon>Actinomycetes</taxon>
        <taxon>Kitasatosporales</taxon>
        <taxon>Streptomycetaceae</taxon>
        <taxon>Wenjunlia</taxon>
    </lineage>
</organism>
<feature type="compositionally biased region" description="Low complexity" evidence="8">
    <location>
        <begin position="220"/>
        <end position="233"/>
    </location>
</feature>
<dbReference type="PANTHER" id="PTHR30353">
    <property type="entry name" value="INNER MEMBRANE PROTEIN DEDA-RELATED"/>
    <property type="match status" value="1"/>
</dbReference>
<feature type="domain" description="VTT" evidence="9">
    <location>
        <begin position="32"/>
        <end position="159"/>
    </location>
</feature>
<comment type="caution">
    <text evidence="10">The sequence shown here is derived from an EMBL/GenBank/DDBJ whole genome shotgun (WGS) entry which is preliminary data.</text>
</comment>
<dbReference type="InterPro" id="IPR032816">
    <property type="entry name" value="VTT_dom"/>
</dbReference>
<gene>
    <name evidence="10" type="ORF">GCM10012280_54050</name>
</gene>
<reference evidence="10" key="1">
    <citation type="journal article" date="2014" name="Int. J. Syst. Evol. Microbiol.">
        <title>Complete genome sequence of Corynebacterium casei LMG S-19264T (=DSM 44701T), isolated from a smear-ripened cheese.</title>
        <authorList>
            <consortium name="US DOE Joint Genome Institute (JGI-PGF)"/>
            <person name="Walter F."/>
            <person name="Albersmeier A."/>
            <person name="Kalinowski J."/>
            <person name="Ruckert C."/>
        </authorList>
    </citation>
    <scope>NUCLEOTIDE SEQUENCE</scope>
    <source>
        <strain evidence="10">CGMCC 4.7201</strain>
    </source>
</reference>
<sequence>MHVNEWLETIPPVAVLLVVGLVIGLESLGIPLPGEITLVTAALMSARGVVNPWAVGACAVAGAVIGDSIGYSIGRKGGRTLFEKLGRRFPKHFGPGHLAKAEQSFDRWGMWAVFFGRFIALLRIFAGPLAGALGMPYWRFLIANVLGGVVWAGGTTAVIYYVGVVAETWLKRFSWAGLAAAVLIGVVSFVVMKRRATAAAPAAEAAEMGVEAVGTDTAQAPKEAPAGAPVPGGAARTDIAGTAAAGTGAAGTGVAGTGVAGTGAAGTGVAGTGVAGTGAAGTGVAGTGAAEAAPVPAGE</sequence>
<feature type="compositionally biased region" description="Low complexity" evidence="8">
    <location>
        <begin position="287"/>
        <end position="299"/>
    </location>
</feature>
<dbReference type="Proteomes" id="UP000641932">
    <property type="component" value="Unassembled WGS sequence"/>
</dbReference>